<evidence type="ECO:0000256" key="1">
    <source>
        <dbReference type="ARBA" id="ARBA00022801"/>
    </source>
</evidence>
<proteinExistence type="inferred from homology"/>
<dbReference type="PANTHER" id="PTHR22946">
    <property type="entry name" value="DIENELACTONE HYDROLASE DOMAIN-CONTAINING PROTEIN-RELATED"/>
    <property type="match status" value="1"/>
</dbReference>
<dbReference type="OrthoDB" id="4399879at2759"/>
<dbReference type="AlphaFoldDB" id="A0A3A3ACT7"/>
<keyword evidence="5" id="KW-1185">Reference proteome</keyword>
<accession>A0A3A3ACT7</accession>
<feature type="domain" description="AB hydrolase-1" evidence="3">
    <location>
        <begin position="179"/>
        <end position="294"/>
    </location>
</feature>
<evidence type="ECO:0000256" key="2">
    <source>
        <dbReference type="ARBA" id="ARBA00038115"/>
    </source>
</evidence>
<evidence type="ECO:0000313" key="4">
    <source>
        <dbReference type="EMBL" id="RJE27121.1"/>
    </source>
</evidence>
<dbReference type="EMBL" id="MVGC01000009">
    <property type="protein sequence ID" value="RJE27121.1"/>
    <property type="molecule type" value="Genomic_DNA"/>
</dbReference>
<dbReference type="GO" id="GO:0016787">
    <property type="term" value="F:hydrolase activity"/>
    <property type="evidence" value="ECO:0007669"/>
    <property type="project" value="UniProtKB-KW"/>
</dbReference>
<dbReference type="InterPro" id="IPR000073">
    <property type="entry name" value="AB_hydrolase_1"/>
</dbReference>
<dbReference type="SUPFAM" id="SSF53474">
    <property type="entry name" value="alpha/beta-Hydrolases"/>
    <property type="match status" value="1"/>
</dbReference>
<keyword evidence="1" id="KW-0378">Hydrolase</keyword>
<dbReference type="Gene3D" id="1.20.1440.110">
    <property type="entry name" value="acylaminoacyl peptidase"/>
    <property type="match status" value="1"/>
</dbReference>
<dbReference type="Pfam" id="PF12697">
    <property type="entry name" value="Abhydrolase_6"/>
    <property type="match status" value="1"/>
</dbReference>
<evidence type="ECO:0000313" key="5">
    <source>
        <dbReference type="Proteomes" id="UP000266188"/>
    </source>
</evidence>
<name>A0A3A3ACT7_9EURO</name>
<comment type="similarity">
    <text evidence="2">Belongs to the AB hydrolase superfamily. FUS2 hydrolase family.</text>
</comment>
<protein>
    <recommendedName>
        <fullName evidence="3">AB hydrolase-1 domain-containing protein</fullName>
    </recommendedName>
</protein>
<evidence type="ECO:0000259" key="3">
    <source>
        <dbReference type="Pfam" id="PF12697"/>
    </source>
</evidence>
<dbReference type="InterPro" id="IPR029058">
    <property type="entry name" value="AB_hydrolase_fold"/>
</dbReference>
<dbReference type="Proteomes" id="UP000266188">
    <property type="component" value="Unassembled WGS sequence"/>
</dbReference>
<comment type="caution">
    <text evidence="4">The sequence shown here is derived from an EMBL/GenBank/DDBJ whole genome shotgun (WGS) entry which is preliminary data.</text>
</comment>
<reference evidence="5" key="1">
    <citation type="submission" date="2017-02" db="EMBL/GenBank/DDBJ databases">
        <authorList>
            <person name="Tafer H."/>
            <person name="Lopandic K."/>
        </authorList>
    </citation>
    <scope>NUCLEOTIDE SEQUENCE [LARGE SCALE GENOMIC DNA]</scope>
    <source>
        <strain evidence="5">CBS 366.77</strain>
    </source>
</reference>
<dbReference type="InterPro" id="IPR050261">
    <property type="entry name" value="FrsA_esterase"/>
</dbReference>
<dbReference type="PANTHER" id="PTHR22946:SF13">
    <property type="entry name" value="ALPHA_BETA HYDROLASE PSOB"/>
    <property type="match status" value="1"/>
</dbReference>
<dbReference type="Gene3D" id="3.40.50.1820">
    <property type="entry name" value="alpha/beta hydrolase"/>
    <property type="match status" value="1"/>
</dbReference>
<sequence>MHRFFKSDFYNFEFIRILSAAPYGGAEIGECLVAASQIVNDDPESWHRAWLAQADKAKALGDEAMNTGDELSARRAFLRASNYYRASGYMLQDAPYAPDFRVLPLALKVIDTFAKTLPLSDGPAFAISIPFEQYHLPGYLYLPPAAKRLQPSVPILISLGGADSIQEELYYVYAANGPELGYAVLSFEGPGQGIMLRREKTTMRPDWEVVVGRVLDFLEGFVEKYPEVQLDLSRVAVAGASMGGYYALRAAADNRIRACVSIDPFYDMWDFVRNHISPTLLDGWNKGWVPTRLVNGIMSLAMATSFQARWEVGLAMWFFGVQAPTDTLTEMMKFTLRRDDGTSRLDQVHCPVLVSGATQSLYLEPESDTLRVFNALEHLRDDREIWIAREPEEGGLQAKIGAIGLSVQKTFRFLDKHLDVHRPSPYQRNLQQLYASNGGVEP</sequence>
<organism evidence="4 5">
    <name type="scientific">Aspergillus sclerotialis</name>
    <dbReference type="NCBI Taxonomy" id="2070753"/>
    <lineage>
        <taxon>Eukaryota</taxon>
        <taxon>Fungi</taxon>
        <taxon>Dikarya</taxon>
        <taxon>Ascomycota</taxon>
        <taxon>Pezizomycotina</taxon>
        <taxon>Eurotiomycetes</taxon>
        <taxon>Eurotiomycetidae</taxon>
        <taxon>Eurotiales</taxon>
        <taxon>Aspergillaceae</taxon>
        <taxon>Aspergillus</taxon>
        <taxon>Aspergillus subgen. Polypaecilum</taxon>
    </lineage>
</organism>
<gene>
    <name evidence="4" type="ORF">PHISCL_00588</name>
</gene>